<sequence>MTPSKLISSNWSSTVWSPYAIPQAVSLHHYYKSKTRWSSIDFECKWEYDLWDFENENYSYRNESSLLCCNRLEGKIDDINTCGLNKATYNKIRNFLFGTASKESEVISCSALNFWRLLFASMGTTDPRLTDTLHYHGGVGKVVSGKGSGGRGDGGRSDWTV</sequence>
<protein>
    <submittedName>
        <fullName evidence="1">Uncharacterized protein</fullName>
    </submittedName>
</protein>
<dbReference type="Proteomes" id="UP001530400">
    <property type="component" value="Unassembled WGS sequence"/>
</dbReference>
<dbReference type="AlphaFoldDB" id="A0ABD3PMS9"/>
<evidence type="ECO:0000313" key="2">
    <source>
        <dbReference type="Proteomes" id="UP001530400"/>
    </source>
</evidence>
<proteinExistence type="predicted"/>
<name>A0ABD3PMS9_9STRA</name>
<comment type="caution">
    <text evidence="1">The sequence shown here is derived from an EMBL/GenBank/DDBJ whole genome shotgun (WGS) entry which is preliminary data.</text>
</comment>
<organism evidence="1 2">
    <name type="scientific">Cyclotella atomus</name>
    <dbReference type="NCBI Taxonomy" id="382360"/>
    <lineage>
        <taxon>Eukaryota</taxon>
        <taxon>Sar</taxon>
        <taxon>Stramenopiles</taxon>
        <taxon>Ochrophyta</taxon>
        <taxon>Bacillariophyta</taxon>
        <taxon>Coscinodiscophyceae</taxon>
        <taxon>Thalassiosirophycidae</taxon>
        <taxon>Stephanodiscales</taxon>
        <taxon>Stephanodiscaceae</taxon>
        <taxon>Cyclotella</taxon>
    </lineage>
</organism>
<dbReference type="EMBL" id="JALLPJ020000530">
    <property type="protein sequence ID" value="KAL3789260.1"/>
    <property type="molecule type" value="Genomic_DNA"/>
</dbReference>
<evidence type="ECO:0000313" key="1">
    <source>
        <dbReference type="EMBL" id="KAL3789260.1"/>
    </source>
</evidence>
<keyword evidence="2" id="KW-1185">Reference proteome</keyword>
<gene>
    <name evidence="1" type="ORF">ACHAWO_007469</name>
</gene>
<accession>A0ABD3PMS9</accession>
<reference evidence="1 2" key="1">
    <citation type="submission" date="2024-10" db="EMBL/GenBank/DDBJ databases">
        <title>Updated reference genomes for cyclostephanoid diatoms.</title>
        <authorList>
            <person name="Roberts W.R."/>
            <person name="Alverson A.J."/>
        </authorList>
    </citation>
    <scope>NUCLEOTIDE SEQUENCE [LARGE SCALE GENOMIC DNA]</scope>
    <source>
        <strain evidence="1 2">AJA010-31</strain>
    </source>
</reference>